<name>A0A413RHE2_9CELL</name>
<dbReference type="AlphaFoldDB" id="A0A413RHE2"/>
<evidence type="ECO:0000313" key="9">
    <source>
        <dbReference type="Proteomes" id="UP000283374"/>
    </source>
</evidence>
<feature type="transmembrane region" description="Helical" evidence="6">
    <location>
        <begin position="147"/>
        <end position="165"/>
    </location>
</feature>
<feature type="domain" description="Inositolphosphotransferase Aur1/Ipt1" evidence="7">
    <location>
        <begin position="115"/>
        <end position="296"/>
    </location>
</feature>
<evidence type="ECO:0000313" key="8">
    <source>
        <dbReference type="EMBL" id="RHA37563.1"/>
    </source>
</evidence>
<dbReference type="PANTHER" id="PTHR31310">
    <property type="match status" value="1"/>
</dbReference>
<keyword evidence="4 6" id="KW-0472">Membrane</keyword>
<evidence type="ECO:0000256" key="6">
    <source>
        <dbReference type="SAM" id="Phobius"/>
    </source>
</evidence>
<dbReference type="CDD" id="cd03386">
    <property type="entry name" value="PAP2_Aur1_like"/>
    <property type="match status" value="1"/>
</dbReference>
<dbReference type="EMBL" id="QWKP01000222">
    <property type="protein sequence ID" value="RHA37563.1"/>
    <property type="molecule type" value="Genomic_DNA"/>
</dbReference>
<evidence type="ECO:0000256" key="4">
    <source>
        <dbReference type="ARBA" id="ARBA00023136"/>
    </source>
</evidence>
<dbReference type="InterPro" id="IPR052185">
    <property type="entry name" value="IPC_Synthase-Related"/>
</dbReference>
<feature type="transmembrane region" description="Helical" evidence="6">
    <location>
        <begin position="177"/>
        <end position="193"/>
    </location>
</feature>
<feature type="transmembrane region" description="Helical" evidence="6">
    <location>
        <begin position="260"/>
        <end position="278"/>
    </location>
</feature>
<comment type="caution">
    <text evidence="8">The sequence shown here is derived from an EMBL/GenBank/DDBJ whole genome shotgun (WGS) entry which is preliminary data.</text>
</comment>
<dbReference type="Pfam" id="PF14378">
    <property type="entry name" value="PAP2_3"/>
    <property type="match status" value="1"/>
</dbReference>
<sequence length="317" mass="34538">MACDVVPKITDEMPESRRENAGAWAVQVPQSRDAPDLPHAEPGSCAQEDHPHPGAAHVTAGPGTVEKQRPRVMSRARSALLAREAAIMVAVYVVYSIIRNHAPNKVRVANAHSRDILNVEKALGLDIEHGINHFFAQHTAIITVANYMYATLFLPSAIFVLAWLWRRSSAQYVVHRSVLVVMTMFALVSYWVFPAAPPRLLPGGGYIDTVVVFETWGRSAADSGHGVSNEYAAMPSMHFGWALWCGLAVFAVSKVRWQKVLAIAFPSVTLVVIIATGNHFLFDAIAGAAVYGVAYGAVRVVRRLSVREPAEELPLAA</sequence>
<dbReference type="InterPro" id="IPR026841">
    <property type="entry name" value="Aur1/Ipt1"/>
</dbReference>
<feature type="region of interest" description="Disordered" evidence="5">
    <location>
        <begin position="1"/>
        <end position="69"/>
    </location>
</feature>
<dbReference type="Proteomes" id="UP000283374">
    <property type="component" value="Unassembled WGS sequence"/>
</dbReference>
<protein>
    <submittedName>
        <fullName evidence="8">PAP2 family protein</fullName>
    </submittedName>
</protein>
<accession>A0A413RHE2</accession>
<feature type="compositionally biased region" description="Basic and acidic residues" evidence="5">
    <location>
        <begin position="9"/>
        <end position="20"/>
    </location>
</feature>
<keyword evidence="9" id="KW-1185">Reference proteome</keyword>
<feature type="transmembrane region" description="Helical" evidence="6">
    <location>
        <begin position="232"/>
        <end position="253"/>
    </location>
</feature>
<evidence type="ECO:0000256" key="3">
    <source>
        <dbReference type="ARBA" id="ARBA00022989"/>
    </source>
</evidence>
<keyword evidence="3 6" id="KW-1133">Transmembrane helix</keyword>
<organism evidence="8 9">
    <name type="scientific">Cellulomonas rhizosphaerae</name>
    <dbReference type="NCBI Taxonomy" id="2293719"/>
    <lineage>
        <taxon>Bacteria</taxon>
        <taxon>Bacillati</taxon>
        <taxon>Actinomycetota</taxon>
        <taxon>Actinomycetes</taxon>
        <taxon>Micrococcales</taxon>
        <taxon>Cellulomonadaceae</taxon>
        <taxon>Cellulomonas</taxon>
    </lineage>
</organism>
<dbReference type="PANTHER" id="PTHR31310:SF7">
    <property type="entry name" value="PA-PHOSPHATASE RELATED-FAMILY PROTEIN DDB_G0268928"/>
    <property type="match status" value="1"/>
</dbReference>
<evidence type="ECO:0000256" key="5">
    <source>
        <dbReference type="SAM" id="MobiDB-lite"/>
    </source>
</evidence>
<keyword evidence="2 6" id="KW-0812">Transmembrane</keyword>
<gene>
    <name evidence="8" type="ORF">D1825_17010</name>
</gene>
<evidence type="ECO:0000259" key="7">
    <source>
        <dbReference type="Pfam" id="PF14378"/>
    </source>
</evidence>
<comment type="subcellular location">
    <subcellularLocation>
        <location evidence="1">Membrane</location>
        <topology evidence="1">Multi-pass membrane protein</topology>
    </subcellularLocation>
</comment>
<evidence type="ECO:0000256" key="2">
    <source>
        <dbReference type="ARBA" id="ARBA00022692"/>
    </source>
</evidence>
<reference evidence="8 9" key="1">
    <citation type="submission" date="2018-08" db="EMBL/GenBank/DDBJ databases">
        <title>Cellulomonas rhizosphaerae sp. nov., a novel actinomycete isolated from soil.</title>
        <authorList>
            <person name="Tian Y."/>
        </authorList>
    </citation>
    <scope>NUCLEOTIDE SEQUENCE [LARGE SCALE GENOMIC DNA]</scope>
    <source>
        <strain evidence="8 9">NEAU-TCZ24</strain>
    </source>
</reference>
<evidence type="ECO:0000256" key="1">
    <source>
        <dbReference type="ARBA" id="ARBA00004141"/>
    </source>
</evidence>
<dbReference type="GO" id="GO:0016020">
    <property type="term" value="C:membrane"/>
    <property type="evidence" value="ECO:0007669"/>
    <property type="project" value="UniProtKB-SubCell"/>
</dbReference>
<proteinExistence type="predicted"/>
<feature type="transmembrane region" description="Helical" evidence="6">
    <location>
        <begin position="80"/>
        <end position="98"/>
    </location>
</feature>